<dbReference type="OrthoDB" id="5382058at2759"/>
<reference evidence="3 4" key="1">
    <citation type="submission" date="2018-05" db="EMBL/GenBank/DDBJ databases">
        <title>Genome sequencing and assembly of the regulated plant pathogen Lachnellula willkommii and related sister species for the development of diagnostic species identification markers.</title>
        <authorList>
            <person name="Giroux E."/>
            <person name="Bilodeau G."/>
        </authorList>
    </citation>
    <scope>NUCLEOTIDE SEQUENCE [LARGE SCALE GENOMIC DNA]</scope>
    <source>
        <strain evidence="3 4">CBS 160.35</strain>
    </source>
</reference>
<evidence type="ECO:0000256" key="1">
    <source>
        <dbReference type="PIRNR" id="PIRNR029171"/>
    </source>
</evidence>
<dbReference type="EMBL" id="QGMI01000540">
    <property type="protein sequence ID" value="TVY39220.1"/>
    <property type="molecule type" value="Genomic_DNA"/>
</dbReference>
<dbReference type="GO" id="GO:0016042">
    <property type="term" value="P:lipid catabolic process"/>
    <property type="evidence" value="ECO:0007669"/>
    <property type="project" value="UniProtKB-UniRule"/>
</dbReference>
<organism evidence="3 4">
    <name type="scientific">Lachnellula occidentalis</name>
    <dbReference type="NCBI Taxonomy" id="215460"/>
    <lineage>
        <taxon>Eukaryota</taxon>
        <taxon>Fungi</taxon>
        <taxon>Dikarya</taxon>
        <taxon>Ascomycota</taxon>
        <taxon>Pezizomycotina</taxon>
        <taxon>Leotiomycetes</taxon>
        <taxon>Helotiales</taxon>
        <taxon>Lachnaceae</taxon>
        <taxon>Lachnellula</taxon>
    </lineage>
</organism>
<dbReference type="InterPro" id="IPR005152">
    <property type="entry name" value="Lipase_secreted"/>
</dbReference>
<dbReference type="SUPFAM" id="SSF53474">
    <property type="entry name" value="alpha/beta-Hydrolases"/>
    <property type="match status" value="1"/>
</dbReference>
<gene>
    <name evidence="3" type="ORF">LOCC1_G004099</name>
</gene>
<name>A0A8H8RRR4_9HELO</name>
<proteinExistence type="inferred from homology"/>
<dbReference type="AlphaFoldDB" id="A0A8H8RRR4"/>
<dbReference type="PANTHER" id="PTHR34853:SF1">
    <property type="entry name" value="LIPASE 5"/>
    <property type="match status" value="1"/>
</dbReference>
<dbReference type="Gene3D" id="3.40.50.1820">
    <property type="entry name" value="alpha/beta hydrolase"/>
    <property type="match status" value="2"/>
</dbReference>
<dbReference type="Pfam" id="PF12146">
    <property type="entry name" value="Hydrolase_4"/>
    <property type="match status" value="1"/>
</dbReference>
<protein>
    <recommendedName>
        <fullName evidence="2">Serine aminopeptidase S33 domain-containing protein</fullName>
    </recommendedName>
</protein>
<dbReference type="InterPro" id="IPR029058">
    <property type="entry name" value="AB_hydrolase_fold"/>
</dbReference>
<dbReference type="PANTHER" id="PTHR34853">
    <property type="match status" value="1"/>
</dbReference>
<dbReference type="GO" id="GO:0004806">
    <property type="term" value="F:triacylglycerol lipase activity"/>
    <property type="evidence" value="ECO:0007669"/>
    <property type="project" value="UniProtKB-UniRule"/>
</dbReference>
<comment type="similarity">
    <text evidence="1">Belongs to the AB hydrolase superfamily. Lipase family.</text>
</comment>
<keyword evidence="4" id="KW-1185">Reference proteome</keyword>
<comment type="caution">
    <text evidence="3">The sequence shown here is derived from an EMBL/GenBank/DDBJ whole genome shotgun (WGS) entry which is preliminary data.</text>
</comment>
<accession>A0A8H8RRR4</accession>
<dbReference type="InterPro" id="IPR022742">
    <property type="entry name" value="Hydrolase_4"/>
</dbReference>
<evidence type="ECO:0000313" key="3">
    <source>
        <dbReference type="EMBL" id="TVY39220.1"/>
    </source>
</evidence>
<evidence type="ECO:0000313" key="4">
    <source>
        <dbReference type="Proteomes" id="UP000443090"/>
    </source>
</evidence>
<evidence type="ECO:0000259" key="2">
    <source>
        <dbReference type="Pfam" id="PF12146"/>
    </source>
</evidence>
<dbReference type="PIRSF" id="PIRSF029171">
    <property type="entry name" value="Esterase_LipA"/>
    <property type="match status" value="1"/>
</dbReference>
<dbReference type="Proteomes" id="UP000443090">
    <property type="component" value="Unassembled WGS sequence"/>
</dbReference>
<sequence length="427" mass="46010">MFPDLALPELSRACLTFERYQWATGSVLEDAFYSVDMNSASVPPGTLIKAERHTNTSLYSLPPGTALSRIVYQSKTFRGSLVPVSAYILWPASPRSSADGFQVVAFSHGTSGIAPDAAPSHIKNLWQHYLAPFNLALQGYVVVATDYAGLGVSKNAHGKPILHEYAAAPSHANDVIYSVQAAQSAFPELSKTFVVLGHSQGGGAVWAAAQRQAVEPVAGYLGAIAIAPVTTIIDKKMPPLTLSSFGFLIAQGMENIFPDFNRADILTDEAVVSLGLIQQTGGCSATVVSLIHGTKPTKPNWTENSFVQKFQELVKVGGKEIAGPLLVIHGDNDFIIHMDLTTSAVEATAQKFPAAQIEYLRLPGVSHNPALTSSQWLWMDWIAKRFAGVPQEPGLKVSESKIAMPATAYQRELNSWLAPAMIFYETP</sequence>
<feature type="domain" description="Serine aminopeptidase S33" evidence="2">
    <location>
        <begin position="134"/>
        <end position="367"/>
    </location>
</feature>